<dbReference type="AlphaFoldDB" id="A0A4R3KLW1"/>
<dbReference type="PANTHER" id="PTHR30363">
    <property type="entry name" value="HTH-TYPE TRANSCRIPTIONAL REGULATOR SRLR-RELATED"/>
    <property type="match status" value="1"/>
</dbReference>
<dbReference type="PRINTS" id="PR00037">
    <property type="entry name" value="HTHLACR"/>
</dbReference>
<dbReference type="InterPro" id="IPR036390">
    <property type="entry name" value="WH_DNA-bd_sf"/>
</dbReference>
<dbReference type="InterPro" id="IPR036388">
    <property type="entry name" value="WH-like_DNA-bd_sf"/>
</dbReference>
<protein>
    <submittedName>
        <fullName evidence="5">DeoR family transcriptional regulator</fullName>
    </submittedName>
</protein>
<dbReference type="RefSeq" id="WP_132767249.1">
    <property type="nucleotide sequence ID" value="NZ_SMAB01000003.1"/>
</dbReference>
<evidence type="ECO:0000313" key="6">
    <source>
        <dbReference type="Proteomes" id="UP000295788"/>
    </source>
</evidence>
<keyword evidence="3" id="KW-0804">Transcription</keyword>
<dbReference type="Proteomes" id="UP000295788">
    <property type="component" value="Unassembled WGS sequence"/>
</dbReference>
<reference evidence="5 6" key="1">
    <citation type="submission" date="2019-03" db="EMBL/GenBank/DDBJ databases">
        <title>Genomic Encyclopedia of Type Strains, Phase IV (KMG-IV): sequencing the most valuable type-strain genomes for metagenomic binning, comparative biology and taxonomic classification.</title>
        <authorList>
            <person name="Goeker M."/>
        </authorList>
    </citation>
    <scope>NUCLEOTIDE SEQUENCE [LARGE SCALE GENOMIC DNA]</scope>
    <source>
        <strain evidence="5 6">DSM 23802</strain>
    </source>
</reference>
<comment type="caution">
    <text evidence="5">The sequence shown here is derived from an EMBL/GenBank/DDBJ whole genome shotgun (WGS) entry which is preliminary data.</text>
</comment>
<keyword evidence="2" id="KW-0238">DNA-binding</keyword>
<dbReference type="PANTHER" id="PTHR30363:SF44">
    <property type="entry name" value="AGA OPERON TRANSCRIPTIONAL REPRESSOR-RELATED"/>
    <property type="match status" value="1"/>
</dbReference>
<feature type="domain" description="HTH deoR-type" evidence="4">
    <location>
        <begin position="3"/>
        <end position="58"/>
    </location>
</feature>
<name>A0A4R3KLW1_9BACI</name>
<keyword evidence="6" id="KW-1185">Reference proteome</keyword>
<dbReference type="Pfam" id="PF08220">
    <property type="entry name" value="HTH_DeoR"/>
    <property type="match status" value="1"/>
</dbReference>
<dbReference type="PROSITE" id="PS00894">
    <property type="entry name" value="HTH_DEOR_1"/>
    <property type="match status" value="1"/>
</dbReference>
<evidence type="ECO:0000313" key="5">
    <source>
        <dbReference type="EMBL" id="TCS83843.1"/>
    </source>
</evidence>
<dbReference type="OrthoDB" id="9797223at2"/>
<organism evidence="5 6">
    <name type="scientific">Tepidibacillus fermentans</name>
    <dbReference type="NCBI Taxonomy" id="1281767"/>
    <lineage>
        <taxon>Bacteria</taxon>
        <taxon>Bacillati</taxon>
        <taxon>Bacillota</taxon>
        <taxon>Bacilli</taxon>
        <taxon>Bacillales</taxon>
        <taxon>Bacillaceae</taxon>
        <taxon>Tepidibacillus</taxon>
    </lineage>
</organism>
<dbReference type="PROSITE" id="PS51000">
    <property type="entry name" value="HTH_DEOR_2"/>
    <property type="match status" value="1"/>
</dbReference>
<accession>A0A4R3KLW1</accession>
<dbReference type="InterPro" id="IPR001034">
    <property type="entry name" value="DeoR_HTH"/>
</dbReference>
<sequence length="256" mass="28665">MYSEERKALILDYIQKKSRASVQELGEYLNVSESTIRRDLKELEDLKLLKRTHGGAISVENVNFEPTFREKEDQYFLEKGAIAKRAVEFIKEGDTILLDSGTTIFHVVKELKRFQKLTVVTNSLIFAHELQDSQGIDVIIIGGFLRRETLALVGPLAEEALSAIKVDKAFIATNGLDIKEGLTTPNLIEASTKRKMIESSKQVFLLADHSKIGKIAFAKFANINKVDKLIIDDAVPEYTVKELIKLGIEVVTVTVS</sequence>
<dbReference type="Gene3D" id="1.10.10.10">
    <property type="entry name" value="Winged helix-like DNA-binding domain superfamily/Winged helix DNA-binding domain"/>
    <property type="match status" value="1"/>
</dbReference>
<dbReference type="GO" id="GO:0003700">
    <property type="term" value="F:DNA-binding transcription factor activity"/>
    <property type="evidence" value="ECO:0007669"/>
    <property type="project" value="InterPro"/>
</dbReference>
<evidence type="ECO:0000256" key="1">
    <source>
        <dbReference type="ARBA" id="ARBA00023015"/>
    </source>
</evidence>
<gene>
    <name evidence="5" type="ORF">EDD72_103171</name>
</gene>
<dbReference type="InterPro" id="IPR037171">
    <property type="entry name" value="NagB/RpiA_transferase-like"/>
</dbReference>
<keyword evidence="1" id="KW-0805">Transcription regulation</keyword>
<dbReference type="InterPro" id="IPR014036">
    <property type="entry name" value="DeoR-like_C"/>
</dbReference>
<evidence type="ECO:0000259" key="4">
    <source>
        <dbReference type="PROSITE" id="PS51000"/>
    </source>
</evidence>
<dbReference type="Gene3D" id="3.40.50.1360">
    <property type="match status" value="1"/>
</dbReference>
<proteinExistence type="predicted"/>
<dbReference type="InterPro" id="IPR050313">
    <property type="entry name" value="Carb_Metab_HTH_regulators"/>
</dbReference>
<dbReference type="InterPro" id="IPR018356">
    <property type="entry name" value="Tscrpt_reg_HTH_DeoR_CS"/>
</dbReference>
<dbReference type="Pfam" id="PF00455">
    <property type="entry name" value="DeoRC"/>
    <property type="match status" value="1"/>
</dbReference>
<dbReference type="SMART" id="SM00420">
    <property type="entry name" value="HTH_DEOR"/>
    <property type="match status" value="1"/>
</dbReference>
<dbReference type="SUPFAM" id="SSF46785">
    <property type="entry name" value="Winged helix' DNA-binding domain"/>
    <property type="match status" value="1"/>
</dbReference>
<dbReference type="SUPFAM" id="SSF100950">
    <property type="entry name" value="NagB/RpiA/CoA transferase-like"/>
    <property type="match status" value="1"/>
</dbReference>
<dbReference type="GO" id="GO:0003677">
    <property type="term" value="F:DNA binding"/>
    <property type="evidence" value="ECO:0007669"/>
    <property type="project" value="UniProtKB-KW"/>
</dbReference>
<dbReference type="SMART" id="SM01134">
    <property type="entry name" value="DeoRC"/>
    <property type="match status" value="1"/>
</dbReference>
<evidence type="ECO:0000256" key="3">
    <source>
        <dbReference type="ARBA" id="ARBA00023163"/>
    </source>
</evidence>
<dbReference type="EMBL" id="SMAB01000003">
    <property type="protein sequence ID" value="TCS83843.1"/>
    <property type="molecule type" value="Genomic_DNA"/>
</dbReference>
<evidence type="ECO:0000256" key="2">
    <source>
        <dbReference type="ARBA" id="ARBA00023125"/>
    </source>
</evidence>